<evidence type="ECO:0000313" key="1">
    <source>
        <dbReference type="EMBL" id="MFC3088331.1"/>
    </source>
</evidence>
<accession>A0ABV7E114</accession>
<sequence length="340" mass="35454">MRKLLVLVLVLTGLWSGYWFLGSSAIRQAAEDWFAGAAAQGILAEKSDLSLAGFPNRFDLTVTGPVLRDPARGIGWQAPFVQVFAMTWKPWHIIAALPPEQVVTLPGQEVKLAAEGLRASFRARPATDLPLASVIVESGPFTASSSAGWTAAAGRAVASISADEEVPGAGDAPDAYVLALNASDLAPDPEVMARIGEGSGLPPRIATLRLVATASLTAPLDRFAAETHPRLAALELTDSLLAWGELSASASGRIAPDDQGFAAGRVEIAVTNWQPLVPALVAAGAIKPEQAQTLTRLLTALAQESGDPDALKLPLTLADGRVSLGFLPLGEAPRMLRPTG</sequence>
<evidence type="ECO:0000313" key="2">
    <source>
        <dbReference type="Proteomes" id="UP001595445"/>
    </source>
</evidence>
<keyword evidence="2" id="KW-1185">Reference proteome</keyword>
<reference evidence="2" key="1">
    <citation type="journal article" date="2019" name="Int. J. Syst. Evol. Microbiol.">
        <title>The Global Catalogue of Microorganisms (GCM) 10K type strain sequencing project: providing services to taxonomists for standard genome sequencing and annotation.</title>
        <authorList>
            <consortium name="The Broad Institute Genomics Platform"/>
            <consortium name="The Broad Institute Genome Sequencing Center for Infectious Disease"/>
            <person name="Wu L."/>
            <person name="Ma J."/>
        </authorList>
    </citation>
    <scope>NUCLEOTIDE SEQUENCE [LARGE SCALE GENOMIC DNA]</scope>
    <source>
        <strain evidence="2">KCTC 62102</strain>
    </source>
</reference>
<proteinExistence type="predicted"/>
<dbReference type="InterPro" id="IPR018666">
    <property type="entry name" value="DUF2125"/>
</dbReference>
<comment type="caution">
    <text evidence="1">The sequence shown here is derived from an EMBL/GenBank/DDBJ whole genome shotgun (WGS) entry which is preliminary data.</text>
</comment>
<dbReference type="EMBL" id="JBHRSM010000052">
    <property type="protein sequence ID" value="MFC3088331.1"/>
    <property type="molecule type" value="Genomic_DNA"/>
</dbReference>
<dbReference type="Proteomes" id="UP001595445">
    <property type="component" value="Unassembled WGS sequence"/>
</dbReference>
<dbReference type="Pfam" id="PF09898">
    <property type="entry name" value="DUF2125"/>
    <property type="match status" value="1"/>
</dbReference>
<dbReference type="RefSeq" id="WP_197646187.1">
    <property type="nucleotide sequence ID" value="NZ_JAEACP010000017.1"/>
</dbReference>
<protein>
    <submittedName>
        <fullName evidence="1">DUF2125 domain-containing protein</fullName>
    </submittedName>
</protein>
<organism evidence="1 2">
    <name type="scientific">Tabrizicola soli</name>
    <dbReference type="NCBI Taxonomy" id="2185115"/>
    <lineage>
        <taxon>Bacteria</taxon>
        <taxon>Pseudomonadati</taxon>
        <taxon>Pseudomonadota</taxon>
        <taxon>Alphaproteobacteria</taxon>
        <taxon>Rhodobacterales</taxon>
        <taxon>Paracoccaceae</taxon>
        <taxon>Tabrizicola</taxon>
    </lineage>
</organism>
<gene>
    <name evidence="1" type="ORF">ACFOD6_20010</name>
</gene>
<name>A0ABV7E114_9RHOB</name>